<dbReference type="EMBL" id="NRSJ01000007">
    <property type="protein sequence ID" value="MBK1704176.1"/>
    <property type="molecule type" value="Genomic_DNA"/>
</dbReference>
<feature type="domain" description="Ice-binding protein C-terminal" evidence="1">
    <location>
        <begin position="207"/>
        <end position="229"/>
    </location>
</feature>
<gene>
    <name evidence="2" type="ORF">CKO40_06335</name>
</gene>
<dbReference type="RefSeq" id="WP_200345347.1">
    <property type="nucleotide sequence ID" value="NZ_NRSJ01000007.1"/>
</dbReference>
<dbReference type="AlphaFoldDB" id="A0AAJ0U2T4"/>
<protein>
    <recommendedName>
        <fullName evidence="1">Ice-binding protein C-terminal domain-containing protein</fullName>
    </recommendedName>
</protein>
<reference evidence="2" key="2">
    <citation type="journal article" date="2020" name="Microorganisms">
        <title>Osmotic Adaptation and Compatible Solute Biosynthesis of Phototrophic Bacteria as Revealed from Genome Analyses.</title>
        <authorList>
            <person name="Imhoff J.F."/>
            <person name="Rahn T."/>
            <person name="Kunzel S."/>
            <person name="Keller A."/>
            <person name="Neulinger S.C."/>
        </authorList>
    </citation>
    <scope>NUCLEOTIDE SEQUENCE</scope>
    <source>
        <strain evidence="2">DSM 11080</strain>
    </source>
</reference>
<accession>A0AAJ0U2T4</accession>
<reference evidence="2" key="1">
    <citation type="submission" date="2017-08" db="EMBL/GenBank/DDBJ databases">
        <authorList>
            <person name="Imhoff J.F."/>
            <person name="Rahn T."/>
            <person name="Kuenzel S."/>
            <person name="Neulinger S.C."/>
        </authorList>
    </citation>
    <scope>NUCLEOTIDE SEQUENCE</scope>
    <source>
        <strain evidence="2">DSM 11080</strain>
    </source>
</reference>
<sequence>MCHWWRTVGITALTLMFMTGAQIRIARAAPVFYNESSAFFTAISDAEPRLGSLSIIDFDDVNAGASIQEGSVFGGVRFRSNTIDGLVVTDHFQTTSGLNYLGLDDGFSNEFRSGDELRFGFPDPVLAFALSIIGSPSGLLANDLQLVAAGGNVFNLGTPERVFQDGGELFFLGVIAPEAFSAAQLISFGDPTDPFFNFNIDDVTTVAVPLPPTLALFGLGLVGLGALRRIRPTAAGKYALT</sequence>
<evidence type="ECO:0000259" key="1">
    <source>
        <dbReference type="Pfam" id="PF07589"/>
    </source>
</evidence>
<comment type="caution">
    <text evidence="2">The sequence shown here is derived from an EMBL/GenBank/DDBJ whole genome shotgun (WGS) entry which is preliminary data.</text>
</comment>
<evidence type="ECO:0000313" key="2">
    <source>
        <dbReference type="EMBL" id="MBK1704176.1"/>
    </source>
</evidence>
<keyword evidence="3" id="KW-1185">Reference proteome</keyword>
<organism evidence="2 3">
    <name type="scientific">Halochromatium glycolicum</name>
    <dbReference type="NCBI Taxonomy" id="85075"/>
    <lineage>
        <taxon>Bacteria</taxon>
        <taxon>Pseudomonadati</taxon>
        <taxon>Pseudomonadota</taxon>
        <taxon>Gammaproteobacteria</taxon>
        <taxon>Chromatiales</taxon>
        <taxon>Chromatiaceae</taxon>
        <taxon>Halochromatium</taxon>
    </lineage>
</organism>
<dbReference type="Pfam" id="PF07589">
    <property type="entry name" value="PEP-CTERM"/>
    <property type="match status" value="1"/>
</dbReference>
<evidence type="ECO:0000313" key="3">
    <source>
        <dbReference type="Proteomes" id="UP001296776"/>
    </source>
</evidence>
<dbReference type="InterPro" id="IPR013424">
    <property type="entry name" value="Ice-binding_C"/>
</dbReference>
<proteinExistence type="predicted"/>
<name>A0AAJ0U2T4_9GAMM</name>
<dbReference type="Proteomes" id="UP001296776">
    <property type="component" value="Unassembled WGS sequence"/>
</dbReference>